<sequence length="307" mass="33744">MKEYDIFLKQRLTEGSIIVYSLPFRDGVSAVNRVVLRAMLSYFSLQKKIAVANQSALLSEIDEMLATVSEKIGDQVCLEASAALTIKYRNELEQAAMRLDIPAFTLFAQSFFALESQIGIKVSQPIAYAKSSLGDAQSAMAIVAKSLAEQKQVFDTIQNQTVFGANDLAFRKHDFESGSSAIGIDQTSPELLYRYTTGMEAAFAIAASIGETEFHYSLGDGSNAIGIETSEPETIAEKKLQIGNAIEMFYELVVETISLFAVSNDAEILMTLNAGMKRYRLLSDLDDKTLAEIDDMTLEELDFVVLA</sequence>
<organism evidence="1 2">
    <name type="scientific">Dysosmobacter segnis</name>
    <dbReference type="NCBI Taxonomy" id="2763042"/>
    <lineage>
        <taxon>Bacteria</taxon>
        <taxon>Bacillati</taxon>
        <taxon>Bacillota</taxon>
        <taxon>Clostridia</taxon>
        <taxon>Eubacteriales</taxon>
        <taxon>Oscillospiraceae</taxon>
        <taxon>Dysosmobacter</taxon>
    </lineage>
</organism>
<name>A0A923S673_9FIRM</name>
<protein>
    <submittedName>
        <fullName evidence="1">Uncharacterized protein</fullName>
    </submittedName>
</protein>
<dbReference type="Proteomes" id="UP000620327">
    <property type="component" value="Unassembled WGS sequence"/>
</dbReference>
<proteinExistence type="predicted"/>
<dbReference type="RefSeq" id="WP_187013750.1">
    <property type="nucleotide sequence ID" value="NZ_JACOQI010000002.1"/>
</dbReference>
<evidence type="ECO:0000313" key="1">
    <source>
        <dbReference type="EMBL" id="MBC5769384.1"/>
    </source>
</evidence>
<evidence type="ECO:0000313" key="2">
    <source>
        <dbReference type="Proteomes" id="UP000620327"/>
    </source>
</evidence>
<gene>
    <name evidence="1" type="ORF">H8Z83_03360</name>
</gene>
<accession>A0A923S673</accession>
<dbReference type="EMBL" id="JACOQI010000002">
    <property type="protein sequence ID" value="MBC5769384.1"/>
    <property type="molecule type" value="Genomic_DNA"/>
</dbReference>
<keyword evidence="2" id="KW-1185">Reference proteome</keyword>
<reference evidence="1" key="1">
    <citation type="submission" date="2020-08" db="EMBL/GenBank/DDBJ databases">
        <title>Genome public.</title>
        <authorList>
            <person name="Liu C."/>
            <person name="Sun Q."/>
        </authorList>
    </citation>
    <scope>NUCLEOTIDE SEQUENCE</scope>
    <source>
        <strain evidence="1">BX15</strain>
    </source>
</reference>
<comment type="caution">
    <text evidence="1">The sequence shown here is derived from an EMBL/GenBank/DDBJ whole genome shotgun (WGS) entry which is preliminary data.</text>
</comment>
<dbReference type="AlphaFoldDB" id="A0A923S673"/>